<reference evidence="1 2" key="1">
    <citation type="submission" date="2018-06" db="EMBL/GenBank/DDBJ databases">
        <authorList>
            <consortium name="Pathogen Informatics"/>
            <person name="Doyle S."/>
        </authorList>
    </citation>
    <scope>NUCLEOTIDE SEQUENCE [LARGE SCALE GENOMIC DNA]</scope>
    <source>
        <strain evidence="1 2">NCTC11842</strain>
    </source>
</reference>
<dbReference type="Proteomes" id="UP000250443">
    <property type="component" value="Unassembled WGS sequence"/>
</dbReference>
<dbReference type="AlphaFoldDB" id="A0A2X2C8Q3"/>
<organism evidence="1 2">
    <name type="scientific">Pseudomonas luteola</name>
    <dbReference type="NCBI Taxonomy" id="47886"/>
    <lineage>
        <taxon>Bacteria</taxon>
        <taxon>Pseudomonadati</taxon>
        <taxon>Pseudomonadota</taxon>
        <taxon>Gammaproteobacteria</taxon>
        <taxon>Pseudomonadales</taxon>
        <taxon>Pseudomonadaceae</taxon>
        <taxon>Pseudomonas</taxon>
    </lineage>
</organism>
<sequence>MSARLIKGLDEQQDLEKIGDIIESSTESFSQL</sequence>
<evidence type="ECO:0000313" key="1">
    <source>
        <dbReference type="EMBL" id="SPZ04882.1"/>
    </source>
</evidence>
<protein>
    <submittedName>
        <fullName evidence="1">Uncharacterized protein</fullName>
    </submittedName>
</protein>
<gene>
    <name evidence="1" type="ORF">NCTC11842_01402</name>
</gene>
<evidence type="ECO:0000313" key="2">
    <source>
        <dbReference type="Proteomes" id="UP000250443"/>
    </source>
</evidence>
<name>A0A2X2C8Q3_PSELU</name>
<accession>A0A2X2C8Q3</accession>
<dbReference type="EMBL" id="UAUF01000010">
    <property type="protein sequence ID" value="SPZ04882.1"/>
    <property type="molecule type" value="Genomic_DNA"/>
</dbReference>
<proteinExistence type="predicted"/>